<evidence type="ECO:0000313" key="6">
    <source>
        <dbReference type="EMBL" id="MCJ8500074.1"/>
    </source>
</evidence>
<dbReference type="Gene3D" id="3.40.50.2300">
    <property type="match status" value="4"/>
</dbReference>
<dbReference type="PANTHER" id="PTHR30483:SF6">
    <property type="entry name" value="PERIPLASMIC BINDING PROTEIN OF ABC TRANSPORTER FOR NATURAL AMINO ACIDS"/>
    <property type="match status" value="1"/>
</dbReference>
<dbReference type="Gene3D" id="1.25.40.10">
    <property type="entry name" value="Tetratricopeptide repeat domain"/>
    <property type="match status" value="1"/>
</dbReference>
<dbReference type="SUPFAM" id="SSF53822">
    <property type="entry name" value="Periplasmic binding protein-like I"/>
    <property type="match status" value="1"/>
</dbReference>
<gene>
    <name evidence="6" type="ORF">MRX98_05770</name>
</gene>
<evidence type="ECO:0000259" key="5">
    <source>
        <dbReference type="Pfam" id="PF13458"/>
    </source>
</evidence>
<feature type="repeat" description="TPR" evidence="3">
    <location>
        <begin position="93"/>
        <end position="126"/>
    </location>
</feature>
<keyword evidence="3" id="KW-0802">TPR repeat</keyword>
<accession>A0AA41R0Q2</accession>
<feature type="transmembrane region" description="Helical" evidence="4">
    <location>
        <begin position="21"/>
        <end position="42"/>
    </location>
</feature>
<dbReference type="Pfam" id="PF13174">
    <property type="entry name" value="TPR_6"/>
    <property type="match status" value="1"/>
</dbReference>
<dbReference type="PANTHER" id="PTHR30483">
    <property type="entry name" value="LEUCINE-SPECIFIC-BINDING PROTEIN"/>
    <property type="match status" value="1"/>
</dbReference>
<feature type="domain" description="Leucine-binding protein" evidence="5">
    <location>
        <begin position="290"/>
        <end position="471"/>
    </location>
</feature>
<name>A0AA41R0Q2_9BACT</name>
<comment type="similarity">
    <text evidence="1">Belongs to the leucine-binding protein family.</text>
</comment>
<dbReference type="SUPFAM" id="SSF48452">
    <property type="entry name" value="TPR-like"/>
    <property type="match status" value="1"/>
</dbReference>
<dbReference type="InterPro" id="IPR028082">
    <property type="entry name" value="Peripla_BP_I"/>
</dbReference>
<sequence length="695" mass="77741">MNLIALRHGQRVSRLPQASRHRLWWCMLLCTVALVAGCAMPLPRPTDTVAPAAEPGDPIFQQADRFWRQAALDQAMVHFSRYLAHHPNGRHAPRALQRLGDIYQRRDQFEAARAFYLRVIEQYPDTEAADDARLAIIDLLIADGRPAEAMELADRLSAGRPAPEVAHTLWQRLYQLHAAVADTPRSAWYAYLLRQEGPEESRALWAERVEAAFARLEISDIEWLWDRVDDRDLRADLMYRYGALQAVAENDDTALEVLSAFRQAHPGHPQAVDAAAMVETLVRRLSFAPMTIGCLLPLSGSHETFGQRMLQAIEMALVTVSENDAVRPIRLVVEDTGSNERGAVQGVRALAEAGVGAILGPVVTASAAAREAQRLKVPMVTFTQRQDITEVGDYIFRHFITPGSQVRTLVNHFVNDMGLRRFAVLYPDETYGRTFMRLFWGEVARQGGVVMAAVAYDPEQTDFAATIARLMGPDHSVPADLRVPATIRPSERRHFLSPNQLRGGGGHPVMDPVARMSGLYHEDRLEGQRAGADDIPLPPFDVLFIPDGPRSTGLILPQLVYHDVQDMILAGTNLWHTSQLLDMARQFAQNAVLVDGFFKESRLPMVRRFVDGYRELYGADPGLVEAFAYDTARMLFEVLDTPDMRLRPQLRDALRQKIHLDGVTGATAFDHRGDALKTLNLLRIEGNRFVEIASP</sequence>
<dbReference type="InterPro" id="IPR019734">
    <property type="entry name" value="TPR_rpt"/>
</dbReference>
<keyword evidence="4" id="KW-0812">Transmembrane</keyword>
<proteinExistence type="inferred from homology"/>
<dbReference type="AlphaFoldDB" id="A0AA41R0Q2"/>
<evidence type="ECO:0000256" key="3">
    <source>
        <dbReference type="PROSITE-ProRule" id="PRU00339"/>
    </source>
</evidence>
<evidence type="ECO:0000313" key="7">
    <source>
        <dbReference type="Proteomes" id="UP001165427"/>
    </source>
</evidence>
<dbReference type="CDD" id="cd06339">
    <property type="entry name" value="PBP1_YraM_LppC_lipoprotein-like"/>
    <property type="match status" value="1"/>
</dbReference>
<dbReference type="SMART" id="SM00028">
    <property type="entry name" value="TPR"/>
    <property type="match status" value="1"/>
</dbReference>
<dbReference type="InterPro" id="IPR028081">
    <property type="entry name" value="Leu-bd"/>
</dbReference>
<dbReference type="EMBL" id="JALJRB010000004">
    <property type="protein sequence ID" value="MCJ8500074.1"/>
    <property type="molecule type" value="Genomic_DNA"/>
</dbReference>
<dbReference type="InterPro" id="IPR011990">
    <property type="entry name" value="TPR-like_helical_dom_sf"/>
</dbReference>
<feature type="domain" description="Leucine-binding protein" evidence="5">
    <location>
        <begin position="541"/>
        <end position="677"/>
    </location>
</feature>
<comment type="caution">
    <text evidence="6">The sequence shown here is derived from an EMBL/GenBank/DDBJ whole genome shotgun (WGS) entry which is preliminary data.</text>
</comment>
<protein>
    <submittedName>
        <fullName evidence="6">Penicillin-binding protein activator</fullName>
    </submittedName>
</protein>
<evidence type="ECO:0000256" key="1">
    <source>
        <dbReference type="ARBA" id="ARBA00010062"/>
    </source>
</evidence>
<keyword evidence="4" id="KW-1133">Transmembrane helix</keyword>
<evidence type="ECO:0000256" key="4">
    <source>
        <dbReference type="SAM" id="Phobius"/>
    </source>
</evidence>
<dbReference type="Proteomes" id="UP001165427">
    <property type="component" value="Unassembled WGS sequence"/>
</dbReference>
<dbReference type="RefSeq" id="WP_246903835.1">
    <property type="nucleotide sequence ID" value="NZ_JALJRB010000004.1"/>
</dbReference>
<evidence type="ECO:0000256" key="2">
    <source>
        <dbReference type="ARBA" id="ARBA00022729"/>
    </source>
</evidence>
<dbReference type="InterPro" id="IPR051010">
    <property type="entry name" value="BCAA_transport"/>
</dbReference>
<reference evidence="6" key="1">
    <citation type="submission" date="2022-04" db="EMBL/GenBank/DDBJ databases">
        <title>Desulfatitalea alkaliphila sp. nov., a novel anaerobic sulfate-reducing bacterium isolated from terrestrial mud volcano, Taman Peninsula, Russia.</title>
        <authorList>
            <person name="Khomyakova M.A."/>
            <person name="Merkel A.Y."/>
            <person name="Slobodkin A.I."/>
        </authorList>
    </citation>
    <scope>NUCLEOTIDE SEQUENCE</scope>
    <source>
        <strain evidence="6">M08but</strain>
    </source>
</reference>
<dbReference type="PROSITE" id="PS50005">
    <property type="entry name" value="TPR"/>
    <property type="match status" value="1"/>
</dbReference>
<dbReference type="Pfam" id="PF13458">
    <property type="entry name" value="Peripla_BP_6"/>
    <property type="match status" value="2"/>
</dbReference>
<keyword evidence="2" id="KW-0732">Signal</keyword>
<keyword evidence="7" id="KW-1185">Reference proteome</keyword>
<organism evidence="6 7">
    <name type="scientific">Desulfatitalea alkaliphila</name>
    <dbReference type="NCBI Taxonomy" id="2929485"/>
    <lineage>
        <taxon>Bacteria</taxon>
        <taxon>Pseudomonadati</taxon>
        <taxon>Thermodesulfobacteriota</taxon>
        <taxon>Desulfobacteria</taxon>
        <taxon>Desulfobacterales</taxon>
        <taxon>Desulfosarcinaceae</taxon>
        <taxon>Desulfatitalea</taxon>
    </lineage>
</organism>
<keyword evidence="4" id="KW-0472">Membrane</keyword>